<keyword evidence="3 5" id="KW-1133">Transmembrane helix</keyword>
<reference evidence="7" key="2">
    <citation type="submission" date="2025-09" db="UniProtKB">
        <authorList>
            <consortium name="Ensembl"/>
        </authorList>
    </citation>
    <scope>IDENTIFICATION</scope>
</reference>
<evidence type="ECO:0000256" key="5">
    <source>
        <dbReference type="SAM" id="Phobius"/>
    </source>
</evidence>
<feature type="transmembrane region" description="Helical" evidence="5">
    <location>
        <begin position="78"/>
        <end position="98"/>
    </location>
</feature>
<comment type="subcellular location">
    <subcellularLocation>
        <location evidence="1">Membrane</location>
        <topology evidence="1">Multi-pass membrane protein</topology>
    </subcellularLocation>
</comment>
<dbReference type="GeneTree" id="ENSGT00390000002563"/>
<accession>A0A8C4QPG5</accession>
<dbReference type="Proteomes" id="UP000694388">
    <property type="component" value="Unplaced"/>
</dbReference>
<dbReference type="InterPro" id="IPR006916">
    <property type="entry name" value="POPDC1-3"/>
</dbReference>
<feature type="transmembrane region" description="Helical" evidence="5">
    <location>
        <begin position="26"/>
        <end position="45"/>
    </location>
</feature>
<dbReference type="InterPro" id="IPR055272">
    <property type="entry name" value="POPDC1-3_dom"/>
</dbReference>
<evidence type="ECO:0000256" key="2">
    <source>
        <dbReference type="ARBA" id="ARBA00022692"/>
    </source>
</evidence>
<dbReference type="Ensembl" id="ENSEBUT00000019075.1">
    <property type="protein sequence ID" value="ENSEBUP00000018499.1"/>
    <property type="gene ID" value="ENSEBUG00000011543.1"/>
</dbReference>
<evidence type="ECO:0000256" key="3">
    <source>
        <dbReference type="ARBA" id="ARBA00022989"/>
    </source>
</evidence>
<reference evidence="7" key="1">
    <citation type="submission" date="2025-08" db="UniProtKB">
        <authorList>
            <consortium name="Ensembl"/>
        </authorList>
    </citation>
    <scope>IDENTIFICATION</scope>
</reference>
<name>A0A8C4QPG5_EPTBU</name>
<dbReference type="OMA" id="FEVCALE"/>
<evidence type="ECO:0000259" key="6">
    <source>
        <dbReference type="Pfam" id="PF04831"/>
    </source>
</evidence>
<dbReference type="GO" id="GO:0007519">
    <property type="term" value="P:skeletal muscle tissue development"/>
    <property type="evidence" value="ECO:0007669"/>
    <property type="project" value="TreeGrafter"/>
</dbReference>
<sequence length="260" mass="29459">MVTCICYQLSSSVWKQRHCITWKQEAEIALFHIACVACFLATFGGTNIYSFIYTCTLLCIAFLGWMFWWWFEVCALEGVFWSGVLGFLCIIQVAHAYLRLRQPCLHIIYYLNGCLLTCSARVTSGGRFLHSVESFQFLDSPEWESLNPEELATFQVTITADQPCKVASWPLSHLRALLTQDSFLSNIMGVLTAHDVADKLSAVHNQAWAAASPDNLRSVFFAYLKWDSLWAVLSNGFLLAILPCRPDLWSAWDIVVTCTQ</sequence>
<dbReference type="GO" id="GO:0042383">
    <property type="term" value="C:sarcolemma"/>
    <property type="evidence" value="ECO:0007669"/>
    <property type="project" value="TreeGrafter"/>
</dbReference>
<feature type="domain" description="POPDC1-3" evidence="6">
    <location>
        <begin position="29"/>
        <end position="103"/>
    </location>
</feature>
<dbReference type="GO" id="GO:0007507">
    <property type="term" value="P:heart development"/>
    <property type="evidence" value="ECO:0007669"/>
    <property type="project" value="TreeGrafter"/>
</dbReference>
<evidence type="ECO:0000256" key="4">
    <source>
        <dbReference type="ARBA" id="ARBA00023136"/>
    </source>
</evidence>
<dbReference type="AlphaFoldDB" id="A0A8C4QPG5"/>
<dbReference type="PANTHER" id="PTHR12101">
    <property type="entry name" value="POPEYE DOMAIN CONTAINING PROTEIN"/>
    <property type="match status" value="1"/>
</dbReference>
<keyword evidence="8" id="KW-1185">Reference proteome</keyword>
<proteinExistence type="predicted"/>
<keyword evidence="2 5" id="KW-0812">Transmembrane</keyword>
<dbReference type="GO" id="GO:0051146">
    <property type="term" value="P:striated muscle cell differentiation"/>
    <property type="evidence" value="ECO:0007669"/>
    <property type="project" value="TreeGrafter"/>
</dbReference>
<dbReference type="GO" id="GO:0030552">
    <property type="term" value="F:cAMP binding"/>
    <property type="evidence" value="ECO:0007669"/>
    <property type="project" value="TreeGrafter"/>
</dbReference>
<protein>
    <recommendedName>
        <fullName evidence="6">POPDC1-3 domain-containing protein</fullName>
    </recommendedName>
</protein>
<dbReference type="PANTHER" id="PTHR12101:SF30">
    <property type="entry name" value="POPEYE DOMAIN-CONTAINING PROTEIN 3-LIKE PROTEIN"/>
    <property type="match status" value="1"/>
</dbReference>
<evidence type="ECO:0000313" key="8">
    <source>
        <dbReference type="Proteomes" id="UP000694388"/>
    </source>
</evidence>
<evidence type="ECO:0000313" key="7">
    <source>
        <dbReference type="Ensembl" id="ENSEBUP00000018499.1"/>
    </source>
</evidence>
<organism evidence="7 8">
    <name type="scientific">Eptatretus burgeri</name>
    <name type="common">Inshore hagfish</name>
    <dbReference type="NCBI Taxonomy" id="7764"/>
    <lineage>
        <taxon>Eukaryota</taxon>
        <taxon>Metazoa</taxon>
        <taxon>Chordata</taxon>
        <taxon>Craniata</taxon>
        <taxon>Vertebrata</taxon>
        <taxon>Cyclostomata</taxon>
        <taxon>Myxini</taxon>
        <taxon>Myxiniformes</taxon>
        <taxon>Myxinidae</taxon>
        <taxon>Eptatretinae</taxon>
        <taxon>Eptatretus</taxon>
    </lineage>
</organism>
<dbReference type="GO" id="GO:0042391">
    <property type="term" value="P:regulation of membrane potential"/>
    <property type="evidence" value="ECO:0007669"/>
    <property type="project" value="TreeGrafter"/>
</dbReference>
<keyword evidence="4 5" id="KW-0472">Membrane</keyword>
<evidence type="ECO:0000256" key="1">
    <source>
        <dbReference type="ARBA" id="ARBA00004141"/>
    </source>
</evidence>
<dbReference type="Pfam" id="PF04831">
    <property type="entry name" value="POPDC1-3"/>
    <property type="match status" value="1"/>
</dbReference>
<feature type="transmembrane region" description="Helical" evidence="5">
    <location>
        <begin position="51"/>
        <end position="71"/>
    </location>
</feature>